<dbReference type="EMBL" id="CP054020">
    <property type="protein sequence ID" value="QKI90117.1"/>
    <property type="molecule type" value="Genomic_DNA"/>
</dbReference>
<dbReference type="AlphaFoldDB" id="A0A7D4NSP3"/>
<evidence type="ECO:0000259" key="3">
    <source>
        <dbReference type="PROSITE" id="PS50112"/>
    </source>
</evidence>
<dbReference type="Pfam" id="PF08447">
    <property type="entry name" value="PAS_3"/>
    <property type="match status" value="2"/>
</dbReference>
<dbReference type="Proteomes" id="UP000504724">
    <property type="component" value="Chromosome"/>
</dbReference>
<dbReference type="Pfam" id="PF14827">
    <property type="entry name" value="dCache_3"/>
    <property type="match status" value="1"/>
</dbReference>
<dbReference type="NCBIfam" id="TIGR00229">
    <property type="entry name" value="sensory_box"/>
    <property type="match status" value="2"/>
</dbReference>
<name>A0A7D4NSP3_9GAMM</name>
<feature type="domain" description="PAC" evidence="4">
    <location>
        <begin position="565"/>
        <end position="616"/>
    </location>
</feature>
<keyword evidence="2" id="KW-0472">Membrane</keyword>
<dbReference type="FunFam" id="3.30.70.270:FF:000001">
    <property type="entry name" value="Diguanylate cyclase domain protein"/>
    <property type="match status" value="1"/>
</dbReference>
<dbReference type="InterPro" id="IPR013655">
    <property type="entry name" value="PAS_fold_3"/>
</dbReference>
<evidence type="ECO:0000256" key="1">
    <source>
        <dbReference type="ARBA" id="ARBA00001946"/>
    </source>
</evidence>
<dbReference type="InterPro" id="IPR001610">
    <property type="entry name" value="PAC"/>
</dbReference>
<dbReference type="InterPro" id="IPR043128">
    <property type="entry name" value="Rev_trsase/Diguanyl_cyclase"/>
</dbReference>
<dbReference type="InterPro" id="IPR052163">
    <property type="entry name" value="DGC-Regulatory_Protein"/>
</dbReference>
<dbReference type="CDD" id="cd00130">
    <property type="entry name" value="PAS"/>
    <property type="match status" value="2"/>
</dbReference>
<feature type="transmembrane region" description="Helical" evidence="2">
    <location>
        <begin position="317"/>
        <end position="339"/>
    </location>
</feature>
<evidence type="ECO:0000259" key="4">
    <source>
        <dbReference type="PROSITE" id="PS50113"/>
    </source>
</evidence>
<organism evidence="6 7">
    <name type="scientific">Thiomicrorhabdus xiamenensis</name>
    <dbReference type="NCBI Taxonomy" id="2739063"/>
    <lineage>
        <taxon>Bacteria</taxon>
        <taxon>Pseudomonadati</taxon>
        <taxon>Pseudomonadota</taxon>
        <taxon>Gammaproteobacteria</taxon>
        <taxon>Thiotrichales</taxon>
        <taxon>Piscirickettsiaceae</taxon>
        <taxon>Thiomicrorhabdus</taxon>
    </lineage>
</organism>
<dbReference type="Gene3D" id="2.10.70.100">
    <property type="match status" value="1"/>
</dbReference>
<dbReference type="SMART" id="SM00086">
    <property type="entry name" value="PAC"/>
    <property type="match status" value="2"/>
</dbReference>
<dbReference type="SMART" id="SM00091">
    <property type="entry name" value="PAS"/>
    <property type="match status" value="2"/>
</dbReference>
<dbReference type="PROSITE" id="PS50113">
    <property type="entry name" value="PAC"/>
    <property type="match status" value="2"/>
</dbReference>
<keyword evidence="7" id="KW-1185">Reference proteome</keyword>
<reference evidence="6 7" key="1">
    <citation type="submission" date="2020-05" db="EMBL/GenBank/DDBJ databases">
        <title>Thiomicrorhabdus sediminis sp.nov. and Thiomicrorhabdus xiamenensis sp.nov., novel sulfur-oxidizing bacteria isolated from coastal sediment.</title>
        <authorList>
            <person name="Liu X."/>
        </authorList>
    </citation>
    <scope>NUCLEOTIDE SEQUENCE [LARGE SCALE GENOMIC DNA]</scope>
    <source>
        <strain evidence="6 7">G2</strain>
    </source>
</reference>
<dbReference type="PANTHER" id="PTHR46663">
    <property type="entry name" value="DIGUANYLATE CYCLASE DGCT-RELATED"/>
    <property type="match status" value="1"/>
</dbReference>
<dbReference type="SUPFAM" id="SSF55073">
    <property type="entry name" value="Nucleotide cyclase"/>
    <property type="match status" value="1"/>
</dbReference>
<keyword evidence="2" id="KW-1133">Transmembrane helix</keyword>
<dbReference type="InterPro" id="IPR035965">
    <property type="entry name" value="PAS-like_dom_sf"/>
</dbReference>
<evidence type="ECO:0000256" key="2">
    <source>
        <dbReference type="SAM" id="Phobius"/>
    </source>
</evidence>
<dbReference type="Pfam" id="PF00990">
    <property type="entry name" value="GGDEF"/>
    <property type="match status" value="1"/>
</dbReference>
<dbReference type="InterPro" id="IPR029150">
    <property type="entry name" value="dCache_3"/>
</dbReference>
<dbReference type="SUPFAM" id="SSF55785">
    <property type="entry name" value="PYP-like sensor domain (PAS domain)"/>
    <property type="match status" value="2"/>
</dbReference>
<dbReference type="GO" id="GO:0003824">
    <property type="term" value="F:catalytic activity"/>
    <property type="evidence" value="ECO:0007669"/>
    <property type="project" value="UniProtKB-ARBA"/>
</dbReference>
<dbReference type="PROSITE" id="PS50887">
    <property type="entry name" value="GGDEF"/>
    <property type="match status" value="1"/>
</dbReference>
<accession>A0A7D4NSP3</accession>
<evidence type="ECO:0000313" key="7">
    <source>
        <dbReference type="Proteomes" id="UP000504724"/>
    </source>
</evidence>
<feature type="domain" description="PAS" evidence="3">
    <location>
        <begin position="486"/>
        <end position="562"/>
    </location>
</feature>
<comment type="cofactor">
    <cofactor evidence="1">
        <name>Mg(2+)</name>
        <dbReference type="ChEBI" id="CHEBI:18420"/>
    </cofactor>
</comment>
<protein>
    <submittedName>
        <fullName evidence="6">Diguanylate cyclase</fullName>
    </submittedName>
</protein>
<feature type="domain" description="GGDEF" evidence="5">
    <location>
        <begin position="771"/>
        <end position="899"/>
    </location>
</feature>
<dbReference type="InterPro" id="IPR000160">
    <property type="entry name" value="GGDEF_dom"/>
</dbReference>
<keyword evidence="2" id="KW-0812">Transmembrane</keyword>
<dbReference type="InterPro" id="IPR029787">
    <property type="entry name" value="Nucleotide_cyclase"/>
</dbReference>
<dbReference type="PROSITE" id="PS50112">
    <property type="entry name" value="PAS"/>
    <property type="match status" value="2"/>
</dbReference>
<gene>
    <name evidence="6" type="ORF">HQN79_11300</name>
</gene>
<dbReference type="KEGG" id="txa:HQN79_11300"/>
<dbReference type="NCBIfam" id="TIGR00254">
    <property type="entry name" value="GGDEF"/>
    <property type="match status" value="1"/>
</dbReference>
<dbReference type="RefSeq" id="WP_173286614.1">
    <property type="nucleotide sequence ID" value="NZ_CP054020.1"/>
</dbReference>
<proteinExistence type="predicted"/>
<feature type="domain" description="PAS" evidence="3">
    <location>
        <begin position="358"/>
        <end position="430"/>
    </location>
</feature>
<evidence type="ECO:0000259" key="5">
    <source>
        <dbReference type="PROSITE" id="PS50887"/>
    </source>
</evidence>
<feature type="transmembrane region" description="Helical" evidence="2">
    <location>
        <begin position="12"/>
        <end position="33"/>
    </location>
</feature>
<feature type="domain" description="PAC" evidence="4">
    <location>
        <begin position="433"/>
        <end position="485"/>
    </location>
</feature>
<dbReference type="InterPro" id="IPR000700">
    <property type="entry name" value="PAS-assoc_C"/>
</dbReference>
<sequence length="902" mass="104441">MRRSKGLFKSAKYYVLAVAVFICLDAVFLLQLFNQQRSENIEAQNHLLSVTKQSVLHGFANNAELIFDNVLDTPLYQNLMWEANWADDTRKQQIRDQIFNSLYPLYNSMDKFKLKQLHFHLHNNESFLRFHRPNKFGDDLTHVRSTVAFTNQTGLAIQGFEEGRIFNGFRFVFPLFWNKEPAGSVETSVSMKVIMNAIARELGGNVSFIIRRDIVESKVFKNEMGNYEVTPFSTDFMYEASLMHLNTRMLFTQLLSKWNRSESLKESVVRADPETRMIDAEGNSYMVTLLPVNNAVSDKTIGFLVFYQRDDENKYLIGQYLLIFVFTSLVAVIVVLLLYRSRSNELALADSQAMLSQNVERFEKAQKIVNLGTWEFDSSSQTLYWSDEVFRIFGETPQSFNPSYERLLSYVHPEDREELDYAFHSSLANGSPYQVKHRIFRSDGSMLYVEEECEHEMDENGIVVRSFGTIHDITDIVERENRLEYLGNRYQSLIERLPNLVYRFDWGKEDRWKIQFANASARFFTGYYAYELLAKKVRLLDMIHPQDLERVQQHIYSALEADKPYEIEYRLRRLDGTEIYVSDRGRKIIGEQDDWQVEGVITDITSQRKALAKLQKFIDTQKNIVILTDGYVLAFANSAYFNFFGLDREAEGSENHRCICDFFQPGEHFFDLSKLTLEDRHWVDAILRYPPSERNVAMKDAKGGLATFSVEVNHFDDRHFVVSFSDISDTFTEKLMWRQKASMDALTGAYNRYFFELSIGSFMNLVHRNKRRVGLIMMDIDHFKKINDKFGHGKGDEVLRDLSALIRSSLRESDLLIRWGGEEFLIVLSVDGESGLEQVANGIRGAVNEYQSSTGPVTCSFGGTLVVNEAEIDKAIQRADAGLYYVKLHGRNNYHYVPPGHS</sequence>
<dbReference type="CDD" id="cd01949">
    <property type="entry name" value="GGDEF"/>
    <property type="match status" value="1"/>
</dbReference>
<dbReference type="Gene3D" id="3.30.70.270">
    <property type="match status" value="1"/>
</dbReference>
<evidence type="ECO:0000313" key="6">
    <source>
        <dbReference type="EMBL" id="QKI90117.1"/>
    </source>
</evidence>
<dbReference type="SMART" id="SM00267">
    <property type="entry name" value="GGDEF"/>
    <property type="match status" value="1"/>
</dbReference>
<dbReference type="PANTHER" id="PTHR46663:SF4">
    <property type="entry name" value="DIGUANYLATE CYCLASE DGCT-RELATED"/>
    <property type="match status" value="1"/>
</dbReference>
<dbReference type="InterPro" id="IPR000014">
    <property type="entry name" value="PAS"/>
</dbReference>
<dbReference type="Gene3D" id="3.30.450.20">
    <property type="entry name" value="PAS domain"/>
    <property type="match status" value="2"/>
</dbReference>